<evidence type="ECO:0008006" key="4">
    <source>
        <dbReference type="Google" id="ProtNLM"/>
    </source>
</evidence>
<sequence length="479" mass="55524">MLQKIHVNIIVERKAVICAIFIICAAVYHYAAHHESPTPKRISSYVYKPSYAELNITKNFSVFDTCNLTIFNHLHPSLLPFFHPNYNPKANCTHYEPLTYLSKGRLYLKERARNFQCKARTPRAIFSQRPDVYLIILDSVSSSMAKRSLPKTINFLKNKMGGILMEFLNRVGRNSKPNGFALVFGVPKIAQIWPTALAHGTLNDLFHSDTHFLSFFQKNREKLENAFVFFMGDHGPWVTKITTTFLGRYEANNPFLLVTIPKRYRNTEMHIQLKDKSHQLMTNFDLHATLMDILQIQPLSNFSDISYRDMQPYSKGSSLLRIWRGARNCRTLPIPPQYCLCQLKWTEVRRRILEIKLGVFLAENLNKLLKKERLDKKCIPQVHHSTLQVRVRKDTNNDLLYDVRVYLHPSHGLFSAHIRSKSGSFVMDSGFKREDQYGTQGRCIFGSIYEPICQCRGQKHQGLRNEITRNLCKAPDLNV</sequence>
<dbReference type="InterPro" id="IPR004245">
    <property type="entry name" value="DUF229"/>
</dbReference>
<comment type="caution">
    <text evidence="2">The sequence shown here is derived from an EMBL/GenBank/DDBJ whole genome shotgun (WGS) entry which is preliminary data.</text>
</comment>
<feature type="transmembrane region" description="Helical" evidence="1">
    <location>
        <begin position="12"/>
        <end position="31"/>
    </location>
</feature>
<keyword evidence="1" id="KW-1133">Transmembrane helix</keyword>
<evidence type="ECO:0000256" key="1">
    <source>
        <dbReference type="SAM" id="Phobius"/>
    </source>
</evidence>
<proteinExistence type="predicted"/>
<dbReference type="Pfam" id="PF02995">
    <property type="entry name" value="DUF229"/>
    <property type="match status" value="2"/>
</dbReference>
<name>A0ABR1BQN8_NECAM</name>
<dbReference type="InterPro" id="IPR017850">
    <property type="entry name" value="Alkaline_phosphatase_core_sf"/>
</dbReference>
<dbReference type="EMBL" id="JAVFWL010000001">
    <property type="protein sequence ID" value="KAK6727628.1"/>
    <property type="molecule type" value="Genomic_DNA"/>
</dbReference>
<keyword evidence="1" id="KW-0812">Transmembrane</keyword>
<dbReference type="PANTHER" id="PTHR10974:SF75">
    <property type="entry name" value="SULFATASE DOMAIN-CONTAINING PROTEIN"/>
    <property type="match status" value="1"/>
</dbReference>
<protein>
    <recommendedName>
        <fullName evidence="4">VWFA domain-containing protein</fullName>
    </recommendedName>
</protein>
<dbReference type="Gene3D" id="3.40.720.10">
    <property type="entry name" value="Alkaline Phosphatase, subunit A"/>
    <property type="match status" value="1"/>
</dbReference>
<reference evidence="2 3" key="1">
    <citation type="submission" date="2023-08" db="EMBL/GenBank/DDBJ databases">
        <title>A Necator americanus chromosomal reference genome.</title>
        <authorList>
            <person name="Ilik V."/>
            <person name="Petrzelkova K.J."/>
            <person name="Pardy F."/>
            <person name="Fuh T."/>
            <person name="Niatou-Singa F.S."/>
            <person name="Gouil Q."/>
            <person name="Baker L."/>
            <person name="Ritchie M.E."/>
            <person name="Jex A.R."/>
            <person name="Gazzola D."/>
            <person name="Li H."/>
            <person name="Toshio Fujiwara R."/>
            <person name="Zhan B."/>
            <person name="Aroian R.V."/>
            <person name="Pafco B."/>
            <person name="Schwarz E.M."/>
        </authorList>
    </citation>
    <scope>NUCLEOTIDE SEQUENCE [LARGE SCALE GENOMIC DNA]</scope>
    <source>
        <strain evidence="2 3">Aroian</strain>
        <tissue evidence="2">Whole animal</tissue>
    </source>
</reference>
<evidence type="ECO:0000313" key="2">
    <source>
        <dbReference type="EMBL" id="KAK6727628.1"/>
    </source>
</evidence>
<keyword evidence="1" id="KW-0472">Membrane</keyword>
<evidence type="ECO:0000313" key="3">
    <source>
        <dbReference type="Proteomes" id="UP001303046"/>
    </source>
</evidence>
<gene>
    <name evidence="2" type="primary">Necator_chrI.g1491</name>
    <name evidence="2" type="ORF">RB195_005365</name>
</gene>
<keyword evidence="3" id="KW-1185">Reference proteome</keyword>
<organism evidence="2 3">
    <name type="scientific">Necator americanus</name>
    <name type="common">Human hookworm</name>
    <dbReference type="NCBI Taxonomy" id="51031"/>
    <lineage>
        <taxon>Eukaryota</taxon>
        <taxon>Metazoa</taxon>
        <taxon>Ecdysozoa</taxon>
        <taxon>Nematoda</taxon>
        <taxon>Chromadorea</taxon>
        <taxon>Rhabditida</taxon>
        <taxon>Rhabditina</taxon>
        <taxon>Rhabditomorpha</taxon>
        <taxon>Strongyloidea</taxon>
        <taxon>Ancylostomatidae</taxon>
        <taxon>Bunostominae</taxon>
        <taxon>Necator</taxon>
    </lineage>
</organism>
<accession>A0ABR1BQN8</accession>
<dbReference type="PANTHER" id="PTHR10974">
    <property type="entry name" value="FI08016P-RELATED"/>
    <property type="match status" value="1"/>
</dbReference>
<dbReference type="Proteomes" id="UP001303046">
    <property type="component" value="Unassembled WGS sequence"/>
</dbReference>
<dbReference type="SUPFAM" id="SSF53649">
    <property type="entry name" value="Alkaline phosphatase-like"/>
    <property type="match status" value="1"/>
</dbReference>